<dbReference type="InterPro" id="IPR043502">
    <property type="entry name" value="DNA/RNA_pol_sf"/>
</dbReference>
<dbReference type="Gene3D" id="3.40.50.1010">
    <property type="entry name" value="5'-nuclease"/>
    <property type="match status" value="1"/>
</dbReference>
<dbReference type="FunFam" id="1.10.150.20:FF:000002">
    <property type="entry name" value="DNA polymerase I"/>
    <property type="match status" value="1"/>
</dbReference>
<dbReference type="PANTHER" id="PTHR10133:SF27">
    <property type="entry name" value="DNA POLYMERASE NU"/>
    <property type="match status" value="1"/>
</dbReference>
<dbReference type="FunFam" id="1.10.150.20:FF:000003">
    <property type="entry name" value="DNA polymerase I"/>
    <property type="match status" value="1"/>
</dbReference>
<keyword evidence="6" id="KW-0227">DNA damage</keyword>
<evidence type="ECO:0000256" key="2">
    <source>
        <dbReference type="ARBA" id="ARBA00012417"/>
    </source>
</evidence>
<dbReference type="CDD" id="cd09859">
    <property type="entry name" value="PIN_53EXO"/>
    <property type="match status" value="1"/>
</dbReference>
<dbReference type="GO" id="GO:0006261">
    <property type="term" value="P:DNA-templated DNA replication"/>
    <property type="evidence" value="ECO:0007669"/>
    <property type="project" value="InterPro"/>
</dbReference>
<dbReference type="InterPro" id="IPR002421">
    <property type="entry name" value="5-3_exonuclease"/>
</dbReference>
<dbReference type="GO" id="GO:0006302">
    <property type="term" value="P:double-strand break repair"/>
    <property type="evidence" value="ECO:0007669"/>
    <property type="project" value="TreeGrafter"/>
</dbReference>
<dbReference type="SUPFAM" id="SSF47807">
    <property type="entry name" value="5' to 3' exonuclease, C-terminal subdomain"/>
    <property type="match status" value="1"/>
</dbReference>
<dbReference type="GO" id="GO:0003887">
    <property type="term" value="F:DNA-directed DNA polymerase activity"/>
    <property type="evidence" value="ECO:0007669"/>
    <property type="project" value="UniProtKB-KW"/>
</dbReference>
<dbReference type="CDD" id="cd09898">
    <property type="entry name" value="H3TH_53EXO"/>
    <property type="match status" value="1"/>
</dbReference>
<comment type="catalytic activity">
    <reaction evidence="10">
        <text>DNA(n) + a 2'-deoxyribonucleoside 5'-triphosphate = DNA(n+1) + diphosphate</text>
        <dbReference type="Rhea" id="RHEA:22508"/>
        <dbReference type="Rhea" id="RHEA-COMP:17339"/>
        <dbReference type="Rhea" id="RHEA-COMP:17340"/>
        <dbReference type="ChEBI" id="CHEBI:33019"/>
        <dbReference type="ChEBI" id="CHEBI:61560"/>
        <dbReference type="ChEBI" id="CHEBI:173112"/>
        <dbReference type="EC" id="2.7.7.7"/>
    </reaction>
</comment>
<evidence type="ECO:0000256" key="6">
    <source>
        <dbReference type="ARBA" id="ARBA00022763"/>
    </source>
</evidence>
<feature type="domain" description="5'-3' exonuclease" evidence="11">
    <location>
        <begin position="1"/>
        <end position="266"/>
    </location>
</feature>
<dbReference type="Gene3D" id="3.30.70.370">
    <property type="match status" value="1"/>
</dbReference>
<evidence type="ECO:0000256" key="10">
    <source>
        <dbReference type="ARBA" id="ARBA00049244"/>
    </source>
</evidence>
<dbReference type="InterPro" id="IPR008918">
    <property type="entry name" value="HhH2"/>
</dbReference>
<dbReference type="InterPro" id="IPR020046">
    <property type="entry name" value="5-3_exonucl_a-hlix_arch_N"/>
</dbReference>
<dbReference type="EMBL" id="PCXV01000008">
    <property type="protein sequence ID" value="PIR44352.1"/>
    <property type="molecule type" value="Genomic_DNA"/>
</dbReference>
<gene>
    <name evidence="13" type="ORF">COV23_00320</name>
</gene>
<evidence type="ECO:0000256" key="8">
    <source>
        <dbReference type="ARBA" id="ARBA00023125"/>
    </source>
</evidence>
<dbReference type="Proteomes" id="UP000231602">
    <property type="component" value="Unassembled WGS sequence"/>
</dbReference>
<dbReference type="InterPro" id="IPR002298">
    <property type="entry name" value="DNA_polymerase_A"/>
</dbReference>
<keyword evidence="8" id="KW-0238">DNA-binding</keyword>
<dbReference type="Pfam" id="PF01367">
    <property type="entry name" value="5_3_exonuc"/>
    <property type="match status" value="1"/>
</dbReference>
<dbReference type="SMART" id="SM00475">
    <property type="entry name" value="53EXOc"/>
    <property type="match status" value="1"/>
</dbReference>
<reference evidence="13 14" key="1">
    <citation type="submission" date="2017-09" db="EMBL/GenBank/DDBJ databases">
        <title>Depth-based differentiation of microbial function through sediment-hosted aquifers and enrichment of novel symbionts in the deep terrestrial subsurface.</title>
        <authorList>
            <person name="Probst A.J."/>
            <person name="Ladd B."/>
            <person name="Jarett J.K."/>
            <person name="Geller-Mcgrath D.E."/>
            <person name="Sieber C.M."/>
            <person name="Emerson J.B."/>
            <person name="Anantharaman K."/>
            <person name="Thomas B.C."/>
            <person name="Malmstrom R."/>
            <person name="Stieglmeier M."/>
            <person name="Klingl A."/>
            <person name="Woyke T."/>
            <person name="Ryan C.M."/>
            <person name="Banfield J.F."/>
        </authorList>
    </citation>
    <scope>NUCLEOTIDE SEQUENCE [LARGE SCALE GENOMIC DNA]</scope>
    <source>
        <strain evidence="13">CG10_big_fil_rev_8_21_14_0_10_31_9</strain>
    </source>
</reference>
<evidence type="ECO:0000256" key="4">
    <source>
        <dbReference type="ARBA" id="ARBA00022695"/>
    </source>
</evidence>
<comment type="similarity">
    <text evidence="1">Belongs to the DNA polymerase type-A family.</text>
</comment>
<dbReference type="Gene3D" id="1.20.1060.10">
    <property type="entry name" value="Taq DNA Polymerase, Chain T, domain 4"/>
    <property type="match status" value="1"/>
</dbReference>
<dbReference type="Gene3D" id="1.10.150.20">
    <property type="entry name" value="5' to 3' exonuclease, C-terminal subdomain"/>
    <property type="match status" value="2"/>
</dbReference>
<dbReference type="EC" id="2.7.7.7" evidence="2"/>
<dbReference type="GO" id="GO:0008409">
    <property type="term" value="F:5'-3' exonuclease activity"/>
    <property type="evidence" value="ECO:0007669"/>
    <property type="project" value="InterPro"/>
</dbReference>
<dbReference type="InterPro" id="IPR020045">
    <property type="entry name" value="DNA_polI_H3TH"/>
</dbReference>
<evidence type="ECO:0000313" key="14">
    <source>
        <dbReference type="Proteomes" id="UP000231602"/>
    </source>
</evidence>
<evidence type="ECO:0000256" key="9">
    <source>
        <dbReference type="ARBA" id="ARBA00023204"/>
    </source>
</evidence>
<dbReference type="InterPro" id="IPR036279">
    <property type="entry name" value="5-3_exonuclease_C_sf"/>
</dbReference>
<organism evidence="13 14">
    <name type="scientific">Candidatus Wolfebacteria bacterium CG10_big_fil_rev_8_21_14_0_10_31_9</name>
    <dbReference type="NCBI Taxonomy" id="1975070"/>
    <lineage>
        <taxon>Bacteria</taxon>
        <taxon>Candidatus Wolfeibacteriota</taxon>
    </lineage>
</organism>
<evidence type="ECO:0000256" key="3">
    <source>
        <dbReference type="ARBA" id="ARBA00022679"/>
    </source>
</evidence>
<keyword evidence="5" id="KW-0235">DNA replication</keyword>
<dbReference type="Pfam" id="PF00476">
    <property type="entry name" value="DNA_pol_A"/>
    <property type="match status" value="1"/>
</dbReference>
<dbReference type="InterPro" id="IPR029060">
    <property type="entry name" value="PIN-like_dom_sf"/>
</dbReference>
<keyword evidence="9" id="KW-0234">DNA repair</keyword>
<dbReference type="Pfam" id="PF02739">
    <property type="entry name" value="5_3_exonuc_N"/>
    <property type="match status" value="1"/>
</dbReference>
<keyword evidence="4" id="KW-0548">Nucleotidyltransferase</keyword>
<dbReference type="PRINTS" id="PR00868">
    <property type="entry name" value="DNAPOLI"/>
</dbReference>
<feature type="domain" description="DNA-directed DNA polymerase family A palm" evidence="12">
    <location>
        <begin position="469"/>
        <end position="678"/>
    </location>
</feature>
<dbReference type="SUPFAM" id="SSF56672">
    <property type="entry name" value="DNA/RNA polymerases"/>
    <property type="match status" value="1"/>
</dbReference>
<dbReference type="SMART" id="SM00482">
    <property type="entry name" value="POLAc"/>
    <property type="match status" value="1"/>
</dbReference>
<dbReference type="CDD" id="cd08637">
    <property type="entry name" value="DNA_pol_A_pol_I_C"/>
    <property type="match status" value="1"/>
</dbReference>
<dbReference type="SUPFAM" id="SSF88723">
    <property type="entry name" value="PIN domain-like"/>
    <property type="match status" value="1"/>
</dbReference>
<keyword evidence="3" id="KW-0808">Transferase</keyword>
<protein>
    <recommendedName>
        <fullName evidence="2">DNA-directed DNA polymerase</fullName>
        <ecNumber evidence="2">2.7.7.7</ecNumber>
    </recommendedName>
</protein>
<dbReference type="AlphaFoldDB" id="A0A2H0RCS8"/>
<dbReference type="SMART" id="SM00279">
    <property type="entry name" value="HhH2"/>
    <property type="match status" value="1"/>
</dbReference>
<evidence type="ECO:0000313" key="13">
    <source>
        <dbReference type="EMBL" id="PIR44352.1"/>
    </source>
</evidence>
<evidence type="ECO:0000256" key="5">
    <source>
        <dbReference type="ARBA" id="ARBA00022705"/>
    </source>
</evidence>
<comment type="caution">
    <text evidence="13">The sequence shown here is derived from an EMBL/GenBank/DDBJ whole genome shotgun (WGS) entry which is preliminary data.</text>
</comment>
<dbReference type="InterPro" id="IPR001098">
    <property type="entry name" value="DNA-dir_DNA_pol_A_palm_dom"/>
</dbReference>
<accession>A0A2H0RCS8</accession>
<name>A0A2H0RCS8_9BACT</name>
<sequence length="714" mass="81784">MKTLLLIDSNALIHRSFHALPAFTSTDGKPTGAIYGLSSILIKIFHENPPDYAIALFDRPEPTFRKKMYNDYKIHRPKAPDELVSQIIEAHNLFEKFGIKTYEIPGFEADDLIGSAALKFYKEKDLKIIILTGDLDALQLVKDDKVVVETLKKGISETIIYNEDAVIQRYGLLPKQLPDYKGLAGDQSDNIPGVKGVGPKTATEIIKEFSTLENFYEKNLSENNTPEKKRTLYKKLLDNKDIALLSKKLATIHIEAPLDLKNLAEIEYKKIPVENVIPYFKDMGFQSLIKRLSDKGKLPEKSSNTKQSQMSFIKHQPNITEKIAKEIEMPLSPILKQMEKWGIKVDQKILAQEKKRLDEQLKELTKQIYTQADIVFNINSPKQLLEILKGKFKLKITSTNYDKLNQFKDKIDFIDSILKYRELFKLKSTYVEPLTELSKKDSKIHATFVQLKAATGRITCENPNLQNIPNTIRQAFIAESGNKLVSFDYSQIELRILASITNDTKMITAFQKGSDIHQITASKVFNVPENEVTNDMRKVAKTLNFGIVYGMGSRTFAQETGLPLKDAKKFIDEYFKDFPEIKIWQEKTKEFARENGYLENLNGRVRPLPEIVSFNPGMRAETERMAINFPIQSVAADILKMSMVKIKDELEKNGYWNKKVKMLLTIHDELVFEIKDDKNLKKIINLINKTMESIYTLKVPLKVNIKIGDNWGEL</sequence>
<dbReference type="PANTHER" id="PTHR10133">
    <property type="entry name" value="DNA POLYMERASE I"/>
    <property type="match status" value="1"/>
</dbReference>
<evidence type="ECO:0000259" key="11">
    <source>
        <dbReference type="SMART" id="SM00475"/>
    </source>
</evidence>
<evidence type="ECO:0000259" key="12">
    <source>
        <dbReference type="SMART" id="SM00482"/>
    </source>
</evidence>
<evidence type="ECO:0000256" key="7">
    <source>
        <dbReference type="ARBA" id="ARBA00022932"/>
    </source>
</evidence>
<dbReference type="GO" id="GO:0003677">
    <property type="term" value="F:DNA binding"/>
    <property type="evidence" value="ECO:0007669"/>
    <property type="project" value="UniProtKB-KW"/>
</dbReference>
<proteinExistence type="inferred from homology"/>
<evidence type="ECO:0000256" key="1">
    <source>
        <dbReference type="ARBA" id="ARBA00007705"/>
    </source>
</evidence>
<keyword evidence="7" id="KW-0239">DNA-directed DNA polymerase</keyword>